<dbReference type="KEGG" id="vg:918259"/>
<keyword evidence="2" id="KW-1185">Reference proteome</keyword>
<proteinExistence type="predicted"/>
<reference evidence="1 2" key="7">
    <citation type="journal article" date="2000" name="Virology">
        <title>Characterization of a beta-1,3-glucanase encoded by chlorella virus PBCV-1.</title>
        <authorList>
            <person name="Sun L."/>
            <person name="Gurnon J.R."/>
            <person name="Adams B.J."/>
            <person name="Graves M.V."/>
            <person name="Van Etten J.L."/>
        </authorList>
    </citation>
    <scope>NUCLEOTIDE SEQUENCE [LARGE SCALE GENOMIC DNA]</scope>
</reference>
<organismHost>
    <name type="scientific">Chlorella</name>
    <dbReference type="NCBI Taxonomy" id="3071"/>
</organismHost>
<reference evidence="1 2" key="1">
    <citation type="journal article" date="1995" name="Virology">
        <title>Analysis of 45 kb of DNA located at the left end of the chlorella virus PBCV-1 genome.</title>
        <authorList>
            <person name="Lu Z."/>
            <person name="Li Y."/>
            <person name="Zhang Y."/>
            <person name="Kutish G.F."/>
            <person name="Rock D.L."/>
            <person name="Van Etten J.L."/>
        </authorList>
    </citation>
    <scope>NUCLEOTIDE SEQUENCE [LARGE SCALE GENOMIC DNA]</scope>
</reference>
<organism evidence="1 2">
    <name type="scientific">Paramecium bursaria Chlorella virus 1</name>
    <name type="common">PBCV-1</name>
    <dbReference type="NCBI Taxonomy" id="10506"/>
    <lineage>
        <taxon>Viruses</taxon>
        <taxon>Varidnaviria</taxon>
        <taxon>Bamfordvirae</taxon>
        <taxon>Nucleocytoviricota</taxon>
        <taxon>Megaviricetes</taxon>
        <taxon>Algavirales</taxon>
        <taxon>Phycodnaviridae</taxon>
        <taxon>Chlorovirus</taxon>
        <taxon>Chlorovirus vanettense</taxon>
    </lineage>
</organism>
<reference evidence="1 2" key="6">
    <citation type="journal article" date="1999" name="Virology">
        <title>Chlorella virus PBCV-1 encodes a functional homospermidine synthase.</title>
        <authorList>
            <person name="Kaiser A."/>
            <person name="Vollmert M."/>
            <person name="Tholl D."/>
            <person name="Graves M.V."/>
            <person name="Gurnon J.R."/>
            <person name="Xing W."/>
            <person name="Lisec A.D."/>
            <person name="Nickerson K.W."/>
            <person name="Van Etten J.L."/>
        </authorList>
    </citation>
    <scope>NUCLEOTIDE SEQUENCE [LARGE SCALE GENOMIC DNA]</scope>
</reference>
<reference evidence="1 2" key="4">
    <citation type="journal article" date="1996" name="Virology">
        <title>Analysis of 76 kb of the chlorella virus PBCV-1 330-kb genome: map positions 182 to 258.</title>
        <authorList>
            <person name="Kutish G.F."/>
            <person name="Li Y."/>
            <person name="Lu Z."/>
            <person name="Furuta M."/>
            <person name="Rock D.L."/>
            <person name="Van Etten J.L."/>
        </authorList>
    </citation>
    <scope>NUCLEOTIDE SEQUENCE [LARGE SCALE GENOMIC DNA]</scope>
</reference>
<dbReference type="EMBL" id="JF411744">
    <property type="protein sequence ID" value="AAC96734.1"/>
    <property type="molecule type" value="Genomic_DNA"/>
</dbReference>
<dbReference type="Proteomes" id="UP000000862">
    <property type="component" value="Segment"/>
</dbReference>
<name>Q98418_PBCV1</name>
<gene>
    <name evidence="1" type="primary">A366L</name>
</gene>
<evidence type="ECO:0000313" key="1">
    <source>
        <dbReference type="EMBL" id="AAC96734.1"/>
    </source>
</evidence>
<dbReference type="Pfam" id="PF07150">
    <property type="entry name" value="DUF1390"/>
    <property type="match status" value="1"/>
</dbReference>
<evidence type="ECO:0000313" key="2">
    <source>
        <dbReference type="Proteomes" id="UP000000862"/>
    </source>
</evidence>
<protein>
    <submittedName>
        <fullName evidence="1">Uncharacterized protein</fullName>
    </submittedName>
</protein>
<dbReference type="OrthoDB" id="23360at10239"/>
<reference evidence="1 2" key="5">
    <citation type="journal article" date="1997" name="Virology">
        <title>Analysis of 74 kb of DNA located at the right end of the 330-kb chlorella virus PBCV-1 genome.</title>
        <authorList>
            <person name="Li Y."/>
            <person name="Lu Z."/>
            <person name="Sun L."/>
            <person name="Ropp S."/>
            <person name="Kutish G.F."/>
            <person name="Rock D.L."/>
            <person name="Van Etten J.L."/>
        </authorList>
    </citation>
    <scope>NUCLEOTIDE SEQUENCE [LARGE SCALE GENOMIC DNA]</scope>
</reference>
<dbReference type="PIR" id="T17866">
    <property type="entry name" value="T17866"/>
</dbReference>
<dbReference type="RefSeq" id="NP_048723.1">
    <property type="nucleotide sequence ID" value="NC_000852.5"/>
</dbReference>
<reference evidence="1 2" key="2">
    <citation type="journal article" date="1995" name="Virology">
        <title>Analysis of 43 kb of the Chlorella virus PBCV-1 330-kb genome: map positions 45 to 88.</title>
        <authorList>
            <person name="Li Y."/>
            <person name="Lu Z."/>
            <person name="Burbank D.E."/>
            <person name="Kutish G.F."/>
            <person name="Rock D.L."/>
            <person name="Van Etten J.L."/>
        </authorList>
    </citation>
    <scope>NUCLEOTIDE SEQUENCE [LARGE SCALE GENOMIC DNA]</scope>
</reference>
<dbReference type="GeneID" id="918259"/>
<dbReference type="InterPro" id="IPR009820">
    <property type="entry name" value="DUF1390"/>
</dbReference>
<reference evidence="1 2" key="3">
    <citation type="journal article" date="1996" name="Virology">
        <title>Analysis of 94 kb of the chlorella virus PBCV-1 330-kb genome: map positions 88 to 182.</title>
        <authorList>
            <person name="Lu Z."/>
            <person name="Li Y."/>
            <person name="Que Q."/>
            <person name="Kutish G.F."/>
            <person name="Rock D.L."/>
            <person name="Van Etten J.L."/>
        </authorList>
    </citation>
    <scope>NUCLEOTIDE SEQUENCE [LARGE SCALE GENOMIC DNA]</scope>
</reference>
<reference evidence="1 2" key="8">
    <citation type="journal article" date="2010" name="J. Virol.">
        <title>Microarray analysis of Paramecium bursaria chlorella virus 1 transcription.</title>
        <authorList>
            <person name="Yanai-Balser G.M."/>
            <person name="Duncan G.A."/>
            <person name="Eudy J.D."/>
            <person name="Wang D."/>
            <person name="Li X."/>
            <person name="Agarkova I.V."/>
            <person name="Dunigan D.D."/>
            <person name="Van Etten J.L."/>
        </authorList>
    </citation>
    <scope>NUCLEOTIDE SEQUENCE [LARGE SCALE GENOMIC DNA]</scope>
</reference>
<sequence>MVNMDIDNDKIIIVKLYVCDKCGYKTQTSSHASRHSKNKSCEGCVMKTTSVPTIPVDYMVELLSKSSVVNGVSTSIGTNYGNVMVSNVTVNNINVYIPENTLKEDMIEFLKTLTLTDTPTAHQMIKMPSRLLYNARNPEKHPGAITERGDKIVEKLPGGGERVMGRKKAIKLYTYEAVDALCKNPPTQGVKDYFEKERTIGKKEIAIKDAVSANAKNSVEFHHKIPTELKKIVGKFEEHTETELNNITKENHFLF</sequence>
<accession>Q98418</accession>